<dbReference type="PANTHER" id="PTHR21137">
    <property type="entry name" value="ODORANT RECEPTOR"/>
    <property type="match status" value="1"/>
</dbReference>
<keyword evidence="9" id="KW-0807">Transducer</keyword>
<comment type="subcellular location">
    <subcellularLocation>
        <location evidence="1">Cell membrane</location>
        <topology evidence="1">Multi-pass membrane protein</topology>
    </subcellularLocation>
</comment>
<dbReference type="EMBL" id="AJWK01026742">
    <property type="status" value="NOT_ANNOTATED_CDS"/>
    <property type="molecule type" value="Genomic_DNA"/>
</dbReference>
<evidence type="ECO:0000313" key="11">
    <source>
        <dbReference type="EnsemblMetazoa" id="LLOJ007976-PA"/>
    </source>
</evidence>
<evidence type="ECO:0000256" key="8">
    <source>
        <dbReference type="ARBA" id="ARBA00023170"/>
    </source>
</evidence>
<name>A0A1B0CSX7_LUTLO</name>
<evidence type="ECO:0000256" key="9">
    <source>
        <dbReference type="ARBA" id="ARBA00023224"/>
    </source>
</evidence>
<dbReference type="Pfam" id="PF02949">
    <property type="entry name" value="7tm_6"/>
    <property type="match status" value="1"/>
</dbReference>
<dbReference type="AlphaFoldDB" id="A0A1B0CSX7"/>
<dbReference type="EnsemblMetazoa" id="LLOJ007976-RA">
    <property type="protein sequence ID" value="LLOJ007976-PA"/>
    <property type="gene ID" value="LLOJ007976"/>
</dbReference>
<evidence type="ECO:0000256" key="10">
    <source>
        <dbReference type="SAM" id="Phobius"/>
    </source>
</evidence>
<evidence type="ECO:0000256" key="1">
    <source>
        <dbReference type="ARBA" id="ARBA00004651"/>
    </source>
</evidence>
<evidence type="ECO:0000256" key="3">
    <source>
        <dbReference type="ARBA" id="ARBA00022606"/>
    </source>
</evidence>
<reference evidence="11" key="1">
    <citation type="submission" date="2020-05" db="UniProtKB">
        <authorList>
            <consortium name="EnsemblMetazoa"/>
        </authorList>
    </citation>
    <scope>IDENTIFICATION</scope>
    <source>
        <strain evidence="11">Jacobina</strain>
    </source>
</reference>
<keyword evidence="6 10" id="KW-1133">Transmembrane helix</keyword>
<dbReference type="GO" id="GO:0007165">
    <property type="term" value="P:signal transduction"/>
    <property type="evidence" value="ECO:0007669"/>
    <property type="project" value="UniProtKB-KW"/>
</dbReference>
<keyword evidence="3" id="KW-0716">Sensory transduction</keyword>
<evidence type="ECO:0000256" key="7">
    <source>
        <dbReference type="ARBA" id="ARBA00023136"/>
    </source>
</evidence>
<accession>A0A1B0CSX7</accession>
<dbReference type="InterPro" id="IPR004117">
    <property type="entry name" value="7tm6_olfct_rcpt"/>
</dbReference>
<dbReference type="GO" id="GO:0005549">
    <property type="term" value="F:odorant binding"/>
    <property type="evidence" value="ECO:0007669"/>
    <property type="project" value="InterPro"/>
</dbReference>
<keyword evidence="12" id="KW-1185">Reference proteome</keyword>
<dbReference type="GO" id="GO:0004984">
    <property type="term" value="F:olfactory receptor activity"/>
    <property type="evidence" value="ECO:0007669"/>
    <property type="project" value="InterPro"/>
</dbReference>
<evidence type="ECO:0000256" key="2">
    <source>
        <dbReference type="ARBA" id="ARBA00022475"/>
    </source>
</evidence>
<evidence type="ECO:0000256" key="5">
    <source>
        <dbReference type="ARBA" id="ARBA00022725"/>
    </source>
</evidence>
<feature type="transmembrane region" description="Helical" evidence="10">
    <location>
        <begin position="62"/>
        <end position="80"/>
    </location>
</feature>
<dbReference type="VEuPathDB" id="VectorBase:LLONM1_005168"/>
<evidence type="ECO:0000256" key="4">
    <source>
        <dbReference type="ARBA" id="ARBA00022692"/>
    </source>
</evidence>
<evidence type="ECO:0000256" key="6">
    <source>
        <dbReference type="ARBA" id="ARBA00022989"/>
    </source>
</evidence>
<organism evidence="11 12">
    <name type="scientific">Lutzomyia longipalpis</name>
    <name type="common">Sand fly</name>
    <dbReference type="NCBI Taxonomy" id="7200"/>
    <lineage>
        <taxon>Eukaryota</taxon>
        <taxon>Metazoa</taxon>
        <taxon>Ecdysozoa</taxon>
        <taxon>Arthropoda</taxon>
        <taxon>Hexapoda</taxon>
        <taxon>Insecta</taxon>
        <taxon>Pterygota</taxon>
        <taxon>Neoptera</taxon>
        <taxon>Endopterygota</taxon>
        <taxon>Diptera</taxon>
        <taxon>Nematocera</taxon>
        <taxon>Psychodoidea</taxon>
        <taxon>Psychodidae</taxon>
        <taxon>Lutzomyia</taxon>
        <taxon>Lutzomyia</taxon>
    </lineage>
</organism>
<sequence>MAFCVLGSVVSVQDEKIVEKLYNMRWYLMPKDKQKAVLMLLRSAQNPVEPTMMKFKPLNLNTFLNCLNMIYSISAMLFTMTGKHSESMKT</sequence>
<keyword evidence="8" id="KW-0675">Receptor</keyword>
<proteinExistence type="predicted"/>
<dbReference type="Proteomes" id="UP000092461">
    <property type="component" value="Unassembled WGS sequence"/>
</dbReference>
<dbReference type="VEuPathDB" id="VectorBase:LLOJ007976"/>
<keyword evidence="4 10" id="KW-0812">Transmembrane</keyword>
<keyword evidence="7 10" id="KW-0472">Membrane</keyword>
<dbReference type="GO" id="GO:0005886">
    <property type="term" value="C:plasma membrane"/>
    <property type="evidence" value="ECO:0007669"/>
    <property type="project" value="UniProtKB-SubCell"/>
</dbReference>
<keyword evidence="5" id="KW-0552">Olfaction</keyword>
<protein>
    <submittedName>
        <fullName evidence="11">Uncharacterized protein</fullName>
    </submittedName>
</protein>
<keyword evidence="2" id="KW-1003">Cell membrane</keyword>
<dbReference type="PANTHER" id="PTHR21137:SF35">
    <property type="entry name" value="ODORANT RECEPTOR 19A-RELATED"/>
    <property type="match status" value="1"/>
</dbReference>
<evidence type="ECO:0000313" key="12">
    <source>
        <dbReference type="Proteomes" id="UP000092461"/>
    </source>
</evidence>